<feature type="transmembrane region" description="Helical" evidence="1">
    <location>
        <begin position="12"/>
        <end position="34"/>
    </location>
</feature>
<sequence length="226" mass="24463">MKKWLNNIGVSMLDLVIFVPFALVYTIFGAIWTTSSGPYMAGDFATTLQEKKDIMYYLLWACAIGYAVLANTIALWGKAARGGLIAFVVTLVVMVAAFFGLTFGTQALSNTLPASTKVLSIAIGDILVLLPVVTATIFFFIAWIVTGFSNHLRGQPVAQGFVRLGVALMVIPVIQFLVIVFLPRWDDEVRGVVFVHAMSLGLLWGLFLGGGLGSNLRKRAETPATV</sequence>
<feature type="transmembrane region" description="Helical" evidence="1">
    <location>
        <begin position="54"/>
        <end position="77"/>
    </location>
</feature>
<feature type="transmembrane region" description="Helical" evidence="1">
    <location>
        <begin position="84"/>
        <end position="106"/>
    </location>
</feature>
<protein>
    <submittedName>
        <fullName evidence="2">Uncharacterized protein</fullName>
    </submittedName>
</protein>
<dbReference type="Proteomes" id="UP000050277">
    <property type="component" value="Unassembled WGS sequence"/>
</dbReference>
<feature type="transmembrane region" description="Helical" evidence="1">
    <location>
        <begin position="160"/>
        <end position="181"/>
    </location>
</feature>
<evidence type="ECO:0000313" key="2">
    <source>
        <dbReference type="EMBL" id="KPL86742.1"/>
    </source>
</evidence>
<evidence type="ECO:0000256" key="1">
    <source>
        <dbReference type="SAM" id="Phobius"/>
    </source>
</evidence>
<keyword evidence="1" id="KW-0472">Membrane</keyword>
<dbReference type="RefSeq" id="WP_054534748.1">
    <property type="nucleotide sequence ID" value="NZ_LGKP01000021.1"/>
</dbReference>
<feature type="transmembrane region" description="Helical" evidence="1">
    <location>
        <begin position="126"/>
        <end position="148"/>
    </location>
</feature>
<dbReference type="OrthoDB" id="9819933at2"/>
<accession>A0A0P6Y296</accession>
<comment type="caution">
    <text evidence="2">The sequence shown here is derived from an EMBL/GenBank/DDBJ whole genome shotgun (WGS) entry which is preliminary data.</text>
</comment>
<dbReference type="STRING" id="70996.SE18_12290"/>
<feature type="transmembrane region" description="Helical" evidence="1">
    <location>
        <begin position="193"/>
        <end position="212"/>
    </location>
</feature>
<reference evidence="2 3" key="1">
    <citation type="submission" date="2015-07" db="EMBL/GenBank/DDBJ databases">
        <title>Whole genome sequence of Herpetosiphon geysericola DSM 7119.</title>
        <authorList>
            <person name="Hemp J."/>
            <person name="Ward L.M."/>
            <person name="Pace L.A."/>
            <person name="Fischer W.W."/>
        </authorList>
    </citation>
    <scope>NUCLEOTIDE SEQUENCE [LARGE SCALE GENOMIC DNA]</scope>
    <source>
        <strain evidence="2 3">DSM 7119</strain>
    </source>
</reference>
<dbReference type="AlphaFoldDB" id="A0A0P6Y296"/>
<organism evidence="2 3">
    <name type="scientific">Herpetosiphon geysericola</name>
    <dbReference type="NCBI Taxonomy" id="70996"/>
    <lineage>
        <taxon>Bacteria</taxon>
        <taxon>Bacillati</taxon>
        <taxon>Chloroflexota</taxon>
        <taxon>Chloroflexia</taxon>
        <taxon>Herpetosiphonales</taxon>
        <taxon>Herpetosiphonaceae</taxon>
        <taxon>Herpetosiphon</taxon>
    </lineage>
</organism>
<keyword evidence="3" id="KW-1185">Reference proteome</keyword>
<keyword evidence="1" id="KW-0812">Transmembrane</keyword>
<proteinExistence type="predicted"/>
<name>A0A0P6Y296_9CHLR</name>
<dbReference type="EMBL" id="LGKP01000021">
    <property type="protein sequence ID" value="KPL86742.1"/>
    <property type="molecule type" value="Genomic_DNA"/>
</dbReference>
<gene>
    <name evidence="2" type="ORF">SE18_12290</name>
</gene>
<evidence type="ECO:0000313" key="3">
    <source>
        <dbReference type="Proteomes" id="UP000050277"/>
    </source>
</evidence>
<keyword evidence="1" id="KW-1133">Transmembrane helix</keyword>